<reference evidence="1" key="1">
    <citation type="submission" date="2025-08" db="UniProtKB">
        <authorList>
            <consortium name="Ensembl"/>
        </authorList>
    </citation>
    <scope>IDENTIFICATION</scope>
</reference>
<keyword evidence="2" id="KW-1185">Reference proteome</keyword>
<reference evidence="1" key="2">
    <citation type="submission" date="2025-09" db="UniProtKB">
        <authorList>
            <consortium name="Ensembl"/>
        </authorList>
    </citation>
    <scope>IDENTIFICATION</scope>
</reference>
<organism evidence="1 2">
    <name type="scientific">Mandrillus leucophaeus</name>
    <name type="common">Drill</name>
    <name type="synonym">Papio leucophaeus</name>
    <dbReference type="NCBI Taxonomy" id="9568"/>
    <lineage>
        <taxon>Eukaryota</taxon>
        <taxon>Metazoa</taxon>
        <taxon>Chordata</taxon>
        <taxon>Craniata</taxon>
        <taxon>Vertebrata</taxon>
        <taxon>Euteleostomi</taxon>
        <taxon>Mammalia</taxon>
        <taxon>Eutheria</taxon>
        <taxon>Euarchontoglires</taxon>
        <taxon>Primates</taxon>
        <taxon>Haplorrhini</taxon>
        <taxon>Catarrhini</taxon>
        <taxon>Cercopithecidae</taxon>
        <taxon>Cercopithecinae</taxon>
        <taxon>Mandrillus</taxon>
    </lineage>
</organism>
<dbReference type="OMA" id="FTKQVGH"/>
<proteinExistence type="predicted"/>
<sequence length="65" mass="7449">MLSTHLLNSNRFSKNIDVKLNHSIFVLGKSFEATKFTKQVGHTKTEMHANELFNVSDKSHLSFRS</sequence>
<protein>
    <submittedName>
        <fullName evidence="1">Uncharacterized protein</fullName>
    </submittedName>
</protein>
<dbReference type="Ensembl" id="ENSMLET00000034218.1">
    <property type="protein sequence ID" value="ENSMLEP00000010801.1"/>
    <property type="gene ID" value="ENSMLEG00000029596.1"/>
</dbReference>
<dbReference type="AlphaFoldDB" id="A0A2K5Y5G7"/>
<evidence type="ECO:0000313" key="1">
    <source>
        <dbReference type="Ensembl" id="ENSMLEP00000010801.1"/>
    </source>
</evidence>
<dbReference type="GeneTree" id="ENSGT00950000183779"/>
<name>A0A2K5Y5G7_MANLE</name>
<accession>A0A2K5Y5G7</accession>
<dbReference type="Proteomes" id="UP000233140">
    <property type="component" value="Unassembled WGS sequence"/>
</dbReference>
<evidence type="ECO:0000313" key="2">
    <source>
        <dbReference type="Proteomes" id="UP000233140"/>
    </source>
</evidence>